<keyword evidence="3" id="KW-1185">Reference proteome</keyword>
<organism evidence="2 3">
    <name type="scientific">Lentzea jiangxiensis</name>
    <dbReference type="NCBI Taxonomy" id="641025"/>
    <lineage>
        <taxon>Bacteria</taxon>
        <taxon>Bacillati</taxon>
        <taxon>Actinomycetota</taxon>
        <taxon>Actinomycetes</taxon>
        <taxon>Pseudonocardiales</taxon>
        <taxon>Pseudonocardiaceae</taxon>
        <taxon>Lentzea</taxon>
    </lineage>
</organism>
<feature type="transmembrane region" description="Helical" evidence="1">
    <location>
        <begin position="57"/>
        <end position="75"/>
    </location>
</feature>
<dbReference type="RefSeq" id="WP_090096415.1">
    <property type="nucleotide sequence ID" value="NZ_FNIX01000002.1"/>
</dbReference>
<dbReference type="EMBL" id="FNIX01000002">
    <property type="protein sequence ID" value="SDO40284.1"/>
    <property type="molecule type" value="Genomic_DNA"/>
</dbReference>
<keyword evidence="1" id="KW-1133">Transmembrane helix</keyword>
<dbReference type="OrthoDB" id="3612161at2"/>
<proteinExistence type="predicted"/>
<reference evidence="3" key="1">
    <citation type="submission" date="2016-10" db="EMBL/GenBank/DDBJ databases">
        <authorList>
            <person name="Varghese N."/>
            <person name="Submissions S."/>
        </authorList>
    </citation>
    <scope>NUCLEOTIDE SEQUENCE [LARGE SCALE GENOMIC DNA]</scope>
    <source>
        <strain evidence="3">CGMCC 4.6609</strain>
    </source>
</reference>
<accession>A0A1H0J9F6</accession>
<evidence type="ECO:0000313" key="3">
    <source>
        <dbReference type="Proteomes" id="UP000199691"/>
    </source>
</evidence>
<keyword evidence="1" id="KW-0812">Transmembrane</keyword>
<evidence type="ECO:0000313" key="2">
    <source>
        <dbReference type="EMBL" id="SDO40284.1"/>
    </source>
</evidence>
<gene>
    <name evidence="2" type="ORF">SAMN05421507_102418</name>
</gene>
<sequence>MAIKRRRGRGAISARVRRGWELVTTTLALLAGVYLVLTTIEPTRIVLERYVGKLDLQGLVALVAVMLEIATIAIYQHGRDVRALRALITERERRDVTHSLTDVLAVMGATGTGRRARQVEVLGLTLNTTWPALAAWLTSNAPPHGWKVTLHCLDPDFLARSGELPEDWAAEARRSQHRIRSFLADEADDLARRKITVELKPYACVPVVHGFRFGDGTVFLSYLQWTENGRIRPFEFYDRIGTDDPSPRAARYRDLFDSWLHRVGTKPPDQEDVAGPLG</sequence>
<feature type="transmembrane region" description="Helical" evidence="1">
    <location>
        <begin position="20"/>
        <end position="37"/>
    </location>
</feature>
<keyword evidence="1" id="KW-0472">Membrane</keyword>
<dbReference type="Proteomes" id="UP000199691">
    <property type="component" value="Unassembled WGS sequence"/>
</dbReference>
<protein>
    <submittedName>
        <fullName evidence="2">Uncharacterized protein</fullName>
    </submittedName>
</protein>
<name>A0A1H0J9F6_9PSEU</name>
<evidence type="ECO:0000256" key="1">
    <source>
        <dbReference type="SAM" id="Phobius"/>
    </source>
</evidence>
<dbReference type="AlphaFoldDB" id="A0A1H0J9F6"/>